<name>A0A160TEW6_9ZZZZ</name>
<organism evidence="1">
    <name type="scientific">hydrothermal vent metagenome</name>
    <dbReference type="NCBI Taxonomy" id="652676"/>
    <lineage>
        <taxon>unclassified sequences</taxon>
        <taxon>metagenomes</taxon>
        <taxon>ecological metagenomes</taxon>
    </lineage>
</organism>
<evidence type="ECO:0000313" key="1">
    <source>
        <dbReference type="EMBL" id="CUS43245.1"/>
    </source>
</evidence>
<proteinExistence type="predicted"/>
<dbReference type="AlphaFoldDB" id="A0A160TEW6"/>
<sequence>MDIGGIAGPSREKLRENERVGFATFVMPYGPPGALRL</sequence>
<protein>
    <submittedName>
        <fullName evidence="1">Uncharacterized protein</fullName>
    </submittedName>
</protein>
<reference evidence="1" key="1">
    <citation type="submission" date="2015-10" db="EMBL/GenBank/DDBJ databases">
        <authorList>
            <person name="Gilbert D.G."/>
        </authorList>
    </citation>
    <scope>NUCLEOTIDE SEQUENCE</scope>
</reference>
<accession>A0A160TEW6</accession>
<dbReference type="EMBL" id="CZQE01000021">
    <property type="protein sequence ID" value="CUS43245.1"/>
    <property type="molecule type" value="Genomic_DNA"/>
</dbReference>
<gene>
    <name evidence="1" type="ORF">MGWOODY_Smn3599</name>
</gene>